<protein>
    <submittedName>
        <fullName evidence="1">Uncharacterized protein</fullName>
    </submittedName>
</protein>
<keyword evidence="2" id="KW-1185">Reference proteome</keyword>
<organism evidence="1 2">
    <name type="scientific">Streptomyces mobaraensis</name>
    <name type="common">Streptoverticillium mobaraense</name>
    <dbReference type="NCBI Taxonomy" id="35621"/>
    <lineage>
        <taxon>Bacteria</taxon>
        <taxon>Bacillati</taxon>
        <taxon>Actinomycetota</taxon>
        <taxon>Actinomycetes</taxon>
        <taxon>Kitasatosporales</taxon>
        <taxon>Streptomycetaceae</taxon>
        <taxon>Streptomyces</taxon>
    </lineage>
</organism>
<evidence type="ECO:0000313" key="2">
    <source>
        <dbReference type="Proteomes" id="UP000327000"/>
    </source>
</evidence>
<evidence type="ECO:0000313" key="1">
    <source>
        <dbReference type="EMBL" id="KAB7839518.1"/>
    </source>
</evidence>
<name>A0A5N5W3X3_STRMB</name>
<dbReference type="AlphaFoldDB" id="A0A5N5W3X3"/>
<comment type="caution">
    <text evidence="1">The sequence shown here is derived from an EMBL/GenBank/DDBJ whole genome shotgun (WGS) entry which is preliminary data.</text>
</comment>
<reference evidence="1 2" key="1">
    <citation type="journal article" date="2019" name="Microb. Cell Fact.">
        <title>Exploring novel herbicidin analogues by transcriptional regulator overexpression and MS/MS molecular networking.</title>
        <authorList>
            <person name="Shi Y."/>
            <person name="Gu R."/>
            <person name="Li Y."/>
            <person name="Wang X."/>
            <person name="Ren W."/>
            <person name="Li X."/>
            <person name="Wang L."/>
            <person name="Xie Y."/>
            <person name="Hong B."/>
        </authorList>
    </citation>
    <scope>NUCLEOTIDE SEQUENCE [LARGE SCALE GENOMIC DNA]</scope>
    <source>
        <strain evidence="1 2">US-43</strain>
    </source>
</reference>
<accession>A0A5N5W3X3</accession>
<sequence length="136" mass="14272">MTAVPLALPTTGGLMAVLALVADKGVPRAEVVDFVTRYGFATRDEAARAADSQARWLLEPDGRVTFQLLCADGASGIALPSDPRIHQWAAMARLGGGTVSLMMLPGLPSAETQAIARRLSPNGGNYWHLSVGCLTV</sequence>
<dbReference type="EMBL" id="VOKX01000070">
    <property type="protein sequence ID" value="KAB7839518.1"/>
    <property type="molecule type" value="Genomic_DNA"/>
</dbReference>
<dbReference type="Proteomes" id="UP000327000">
    <property type="component" value="Unassembled WGS sequence"/>
</dbReference>
<gene>
    <name evidence="1" type="ORF">FRZ00_21520</name>
</gene>
<proteinExistence type="predicted"/>